<feature type="compositionally biased region" description="Polar residues" evidence="1">
    <location>
        <begin position="36"/>
        <end position="45"/>
    </location>
</feature>
<dbReference type="EMBL" id="BSYO01000040">
    <property type="protein sequence ID" value="GMH31689.1"/>
    <property type="molecule type" value="Genomic_DNA"/>
</dbReference>
<evidence type="ECO:0000313" key="3">
    <source>
        <dbReference type="Proteomes" id="UP001279734"/>
    </source>
</evidence>
<dbReference type="Proteomes" id="UP001279734">
    <property type="component" value="Unassembled WGS sequence"/>
</dbReference>
<feature type="compositionally biased region" description="Polar residues" evidence="1">
    <location>
        <begin position="106"/>
        <end position="115"/>
    </location>
</feature>
<dbReference type="AlphaFoldDB" id="A0AAD3TM13"/>
<feature type="region of interest" description="Disordered" evidence="1">
    <location>
        <begin position="36"/>
        <end position="58"/>
    </location>
</feature>
<sequence length="115" mass="13183">MRRGNIAHFSTEEDTAKTSKAYYKPISAKDSIISANETCNQSGPKNQLHPKGTEDDHQYIPAQQRRVRYFHRGNEPESIQTHLLKLAREKGSTSFNKVKIRHQEQSKSNNGRNSM</sequence>
<protein>
    <submittedName>
        <fullName evidence="2">Uncharacterized protein</fullName>
    </submittedName>
</protein>
<keyword evidence="3" id="KW-1185">Reference proteome</keyword>
<feature type="region of interest" description="Disordered" evidence="1">
    <location>
        <begin position="90"/>
        <end position="115"/>
    </location>
</feature>
<evidence type="ECO:0000313" key="2">
    <source>
        <dbReference type="EMBL" id="GMH31689.1"/>
    </source>
</evidence>
<name>A0AAD3TM13_NEPGR</name>
<evidence type="ECO:0000256" key="1">
    <source>
        <dbReference type="SAM" id="MobiDB-lite"/>
    </source>
</evidence>
<gene>
    <name evidence="2" type="ORF">Nepgr_033533</name>
</gene>
<comment type="caution">
    <text evidence="2">The sequence shown here is derived from an EMBL/GenBank/DDBJ whole genome shotgun (WGS) entry which is preliminary data.</text>
</comment>
<accession>A0AAD3TM13</accession>
<organism evidence="2 3">
    <name type="scientific">Nepenthes gracilis</name>
    <name type="common">Slender pitcher plant</name>
    <dbReference type="NCBI Taxonomy" id="150966"/>
    <lineage>
        <taxon>Eukaryota</taxon>
        <taxon>Viridiplantae</taxon>
        <taxon>Streptophyta</taxon>
        <taxon>Embryophyta</taxon>
        <taxon>Tracheophyta</taxon>
        <taxon>Spermatophyta</taxon>
        <taxon>Magnoliopsida</taxon>
        <taxon>eudicotyledons</taxon>
        <taxon>Gunneridae</taxon>
        <taxon>Pentapetalae</taxon>
        <taxon>Caryophyllales</taxon>
        <taxon>Nepenthaceae</taxon>
        <taxon>Nepenthes</taxon>
    </lineage>
</organism>
<proteinExistence type="predicted"/>
<reference evidence="2" key="1">
    <citation type="submission" date="2023-05" db="EMBL/GenBank/DDBJ databases">
        <title>Nepenthes gracilis genome sequencing.</title>
        <authorList>
            <person name="Fukushima K."/>
        </authorList>
    </citation>
    <scope>NUCLEOTIDE SEQUENCE</scope>
    <source>
        <strain evidence="2">SING2019-196</strain>
    </source>
</reference>